<evidence type="ECO:0000313" key="2">
    <source>
        <dbReference type="Proteomes" id="UP000035061"/>
    </source>
</evidence>
<reference evidence="1 2" key="1">
    <citation type="submission" date="2012-02" db="EMBL/GenBank/DDBJ databases">
        <title>Complete genome sequence of Bifidobacterium catenulatum JCM 1194.</title>
        <authorList>
            <person name="Toh H."/>
            <person name="Oshima K."/>
            <person name="Morita H."/>
            <person name="Hattori M."/>
        </authorList>
    </citation>
    <scope>NUCLEOTIDE SEQUENCE [LARGE SCALE GENOMIC DNA]</scope>
    <source>
        <strain evidence="1 2">JCM 1194</strain>
    </source>
</reference>
<dbReference type="EMBL" id="AP012325">
    <property type="protein sequence ID" value="BAR02288.1"/>
    <property type="molecule type" value="Genomic_DNA"/>
</dbReference>
<accession>A0ABM7EX74</accession>
<keyword evidence="2" id="KW-1185">Reference proteome</keyword>
<sequence>MVKAGCGDPVDDRGTPKFTSCAANGADCTRAATTDPTSATQVGWRIGASVRRRDPCAMPCGCDRRLQSATRRDLVIEACVRIISSCGDQSLGETPGPIPNPEAKA</sequence>
<evidence type="ECO:0000313" key="1">
    <source>
        <dbReference type="EMBL" id="BAR02288.1"/>
    </source>
</evidence>
<proteinExistence type="predicted"/>
<gene>
    <name evidence="1" type="ORF">BBCT_1320</name>
</gene>
<organism evidence="1 2">
    <name type="scientific">Bifidobacterium catenulatum DSM 16992 = JCM 1194 = LMG 11043</name>
    <dbReference type="NCBI Taxonomy" id="566552"/>
    <lineage>
        <taxon>Bacteria</taxon>
        <taxon>Bacillati</taxon>
        <taxon>Actinomycetota</taxon>
        <taxon>Actinomycetes</taxon>
        <taxon>Bifidobacteriales</taxon>
        <taxon>Bifidobacteriaceae</taxon>
        <taxon>Bifidobacterium</taxon>
    </lineage>
</organism>
<dbReference type="Proteomes" id="UP000035061">
    <property type="component" value="Chromosome"/>
</dbReference>
<name>A0ABM7EX74_9BIFI</name>
<protein>
    <submittedName>
        <fullName evidence="1">Uncharacterized protein</fullName>
    </submittedName>
</protein>